<gene>
    <name evidence="5" type="primary">LOC105036980</name>
</gene>
<dbReference type="PROSITE" id="PS00108">
    <property type="entry name" value="PROTEIN_KINASE_ST"/>
    <property type="match status" value="1"/>
</dbReference>
<dbReference type="GO" id="GO:0005524">
    <property type="term" value="F:ATP binding"/>
    <property type="evidence" value="ECO:0007669"/>
    <property type="project" value="UniProtKB-KW"/>
</dbReference>
<dbReference type="PANTHER" id="PTHR27005">
    <property type="entry name" value="WALL-ASSOCIATED RECEPTOR KINASE-LIKE 21"/>
    <property type="match status" value="1"/>
</dbReference>
<dbReference type="AlphaFoldDB" id="A0A8N4ESH2"/>
<keyword evidence="1" id="KW-0547">Nucleotide-binding</keyword>
<evidence type="ECO:0000256" key="2">
    <source>
        <dbReference type="ARBA" id="ARBA00022840"/>
    </source>
</evidence>
<reference evidence="5" key="1">
    <citation type="submission" date="2025-08" db="UniProtKB">
        <authorList>
            <consortium name="RefSeq"/>
        </authorList>
    </citation>
    <scope>IDENTIFICATION</scope>
</reference>
<dbReference type="SUPFAM" id="SSF56112">
    <property type="entry name" value="Protein kinase-like (PK-like)"/>
    <property type="match status" value="1"/>
</dbReference>
<dbReference type="OrthoDB" id="4062651at2759"/>
<dbReference type="GO" id="GO:0004674">
    <property type="term" value="F:protein serine/threonine kinase activity"/>
    <property type="evidence" value="ECO:0007669"/>
    <property type="project" value="TreeGrafter"/>
</dbReference>
<dbReference type="Pfam" id="PF00069">
    <property type="entry name" value="Pkinase"/>
    <property type="match status" value="1"/>
</dbReference>
<evidence type="ECO:0000256" key="1">
    <source>
        <dbReference type="ARBA" id="ARBA00022741"/>
    </source>
</evidence>
<dbReference type="FunFam" id="1.10.510.10:FF:000084">
    <property type="entry name" value="Wall-associated receptor kinase 2"/>
    <property type="match status" value="1"/>
</dbReference>
<evidence type="ECO:0000259" key="3">
    <source>
        <dbReference type="PROSITE" id="PS50011"/>
    </source>
</evidence>
<keyword evidence="2" id="KW-0067">ATP-binding</keyword>
<dbReference type="PROSITE" id="PS50011">
    <property type="entry name" value="PROTEIN_KINASE_DOM"/>
    <property type="match status" value="1"/>
</dbReference>
<dbReference type="InterPro" id="IPR045274">
    <property type="entry name" value="WAK-like"/>
</dbReference>
<evidence type="ECO:0000313" key="4">
    <source>
        <dbReference type="Proteomes" id="UP000504607"/>
    </source>
</evidence>
<proteinExistence type="predicted"/>
<sequence>MPWEVRLRIAAEAAGALAYLHSAASVPIIHRDVKSTNLLLDENYTAKVSDFGASRLVSFDQSHITTLVHGTFGYLDPEYFHSSMLTEKSDVYSFGVVLVELLTRETPISFTRSEDQRNLAIYFTLMFDEQHYLQLLEPQIVEQAGIEQLFLAAQLARRCLNLKGEGRPTMKEVAMELEGLRRFHKQQLVPNLKEMEHSIDEIGSSKICIEEESR</sequence>
<dbReference type="InterPro" id="IPR011009">
    <property type="entry name" value="Kinase-like_dom_sf"/>
</dbReference>
<organism evidence="4 5">
    <name type="scientific">Elaeis guineensis var. tenera</name>
    <name type="common">Oil palm</name>
    <dbReference type="NCBI Taxonomy" id="51953"/>
    <lineage>
        <taxon>Eukaryota</taxon>
        <taxon>Viridiplantae</taxon>
        <taxon>Streptophyta</taxon>
        <taxon>Embryophyta</taxon>
        <taxon>Tracheophyta</taxon>
        <taxon>Spermatophyta</taxon>
        <taxon>Magnoliopsida</taxon>
        <taxon>Liliopsida</taxon>
        <taxon>Arecaceae</taxon>
        <taxon>Arecoideae</taxon>
        <taxon>Cocoseae</taxon>
        <taxon>Elaeidinae</taxon>
        <taxon>Elaeis</taxon>
    </lineage>
</organism>
<dbReference type="Proteomes" id="UP000504607">
    <property type="component" value="Unplaced"/>
</dbReference>
<accession>A0A8N4ESH2</accession>
<dbReference type="Gene3D" id="1.10.510.10">
    <property type="entry name" value="Transferase(Phosphotransferase) domain 1"/>
    <property type="match status" value="1"/>
</dbReference>
<dbReference type="GO" id="GO:0007166">
    <property type="term" value="P:cell surface receptor signaling pathway"/>
    <property type="evidence" value="ECO:0007669"/>
    <property type="project" value="InterPro"/>
</dbReference>
<protein>
    <submittedName>
        <fullName evidence="5">Wall-associated receptor kinase-like 1</fullName>
    </submittedName>
</protein>
<feature type="domain" description="Protein kinase" evidence="3">
    <location>
        <begin position="1"/>
        <end position="180"/>
    </location>
</feature>
<dbReference type="SMART" id="SM00220">
    <property type="entry name" value="S_TKc"/>
    <property type="match status" value="1"/>
</dbReference>
<dbReference type="InterPro" id="IPR000719">
    <property type="entry name" value="Prot_kinase_dom"/>
</dbReference>
<keyword evidence="4" id="KW-1185">Reference proteome</keyword>
<name>A0A8N4ESH2_ELAGV</name>
<dbReference type="PANTHER" id="PTHR27005:SF283">
    <property type="entry name" value="OS02G0633066 PROTEIN"/>
    <property type="match status" value="1"/>
</dbReference>
<dbReference type="GO" id="GO:0005886">
    <property type="term" value="C:plasma membrane"/>
    <property type="evidence" value="ECO:0007669"/>
    <property type="project" value="TreeGrafter"/>
</dbReference>
<dbReference type="RefSeq" id="XP_029118120.1">
    <property type="nucleotide sequence ID" value="XM_029262287.1"/>
</dbReference>
<evidence type="ECO:0000313" key="5">
    <source>
        <dbReference type="RefSeq" id="XP_029118120.1"/>
    </source>
</evidence>
<dbReference type="InterPro" id="IPR008271">
    <property type="entry name" value="Ser/Thr_kinase_AS"/>
</dbReference>